<dbReference type="CDD" id="cd06571">
    <property type="entry name" value="Bac_DnaA_C"/>
    <property type="match status" value="1"/>
</dbReference>
<keyword evidence="5" id="KW-0446">Lipid-binding</keyword>
<dbReference type="GO" id="GO:0005524">
    <property type="term" value="F:ATP binding"/>
    <property type="evidence" value="ECO:0007669"/>
    <property type="project" value="UniProtKB-KW"/>
</dbReference>
<dbReference type="GO" id="GO:0006275">
    <property type="term" value="P:regulation of DNA replication"/>
    <property type="evidence" value="ECO:0007669"/>
    <property type="project" value="InterPro"/>
</dbReference>
<dbReference type="InterPro" id="IPR013159">
    <property type="entry name" value="DnaA_C"/>
</dbReference>
<dbReference type="InterPro" id="IPR038454">
    <property type="entry name" value="DnaA_N_sf"/>
</dbReference>
<dbReference type="SMART" id="SM00760">
    <property type="entry name" value="Bac_DnaA_C"/>
    <property type="match status" value="1"/>
</dbReference>
<dbReference type="GO" id="GO:0005886">
    <property type="term" value="C:plasma membrane"/>
    <property type="evidence" value="ECO:0007669"/>
    <property type="project" value="TreeGrafter"/>
</dbReference>
<keyword evidence="4 7" id="KW-0067">ATP-binding</keyword>
<evidence type="ECO:0000259" key="10">
    <source>
        <dbReference type="SMART" id="SM00760"/>
    </source>
</evidence>
<reference evidence="11 12" key="1">
    <citation type="submission" date="2018-06" db="EMBL/GenBank/DDBJ databases">
        <title>Complete genome of Desulfovibrio marinus P48SEP.</title>
        <authorList>
            <person name="Crispim J.S."/>
            <person name="Vidigal P.M.P."/>
            <person name="Silva L.C.F."/>
            <person name="Araujo L.C."/>
            <person name="Laguardia C.N."/>
            <person name="Dias R.S."/>
            <person name="Sousa M.P."/>
            <person name="Paula S.O."/>
            <person name="Silva C."/>
        </authorList>
    </citation>
    <scope>NUCLEOTIDE SEQUENCE [LARGE SCALE GENOMIC DNA]</scope>
    <source>
        <strain evidence="11 12">P48SEP</strain>
    </source>
</reference>
<dbReference type="SUPFAM" id="SSF48295">
    <property type="entry name" value="TrpR-like"/>
    <property type="match status" value="1"/>
</dbReference>
<dbReference type="InterPro" id="IPR010921">
    <property type="entry name" value="Trp_repressor/repl_initiator"/>
</dbReference>
<dbReference type="Gene3D" id="3.30.300.180">
    <property type="match status" value="1"/>
</dbReference>
<dbReference type="InterPro" id="IPR027417">
    <property type="entry name" value="P-loop_NTPase"/>
</dbReference>
<organism evidence="11 12">
    <name type="scientific">Oceanidesulfovibrio marinus</name>
    <dbReference type="NCBI Taxonomy" id="370038"/>
    <lineage>
        <taxon>Bacteria</taxon>
        <taxon>Pseudomonadati</taxon>
        <taxon>Thermodesulfobacteriota</taxon>
        <taxon>Desulfovibrionia</taxon>
        <taxon>Desulfovibrionales</taxon>
        <taxon>Desulfovibrionaceae</taxon>
        <taxon>Oceanidesulfovibrio</taxon>
    </lineage>
</organism>
<name>A0A6P1ZL50_9BACT</name>
<evidence type="ECO:0000256" key="6">
    <source>
        <dbReference type="ARBA" id="ARBA00023125"/>
    </source>
</evidence>
<dbReference type="GO" id="GO:0006270">
    <property type="term" value="P:DNA replication initiation"/>
    <property type="evidence" value="ECO:0007669"/>
    <property type="project" value="InterPro"/>
</dbReference>
<feature type="domain" description="AAA+ ATPase" evidence="9">
    <location>
        <begin position="130"/>
        <end position="370"/>
    </location>
</feature>
<dbReference type="CDD" id="cd00009">
    <property type="entry name" value="AAA"/>
    <property type="match status" value="1"/>
</dbReference>
<dbReference type="RefSeq" id="WP_144234164.1">
    <property type="nucleotide sequence ID" value="NZ_QMIF01000002.1"/>
</dbReference>
<dbReference type="Pfam" id="PF08299">
    <property type="entry name" value="Bac_DnaA_C"/>
    <property type="match status" value="1"/>
</dbReference>
<dbReference type="SUPFAM" id="SSF52540">
    <property type="entry name" value="P-loop containing nucleoside triphosphate hydrolases"/>
    <property type="match status" value="1"/>
</dbReference>
<protein>
    <recommendedName>
        <fullName evidence="7">Chromosomal replication initiator protein DnaA</fullName>
    </recommendedName>
</protein>
<comment type="similarity">
    <text evidence="8">Belongs to the DnaA family.</text>
</comment>
<evidence type="ECO:0000256" key="4">
    <source>
        <dbReference type="ARBA" id="ARBA00022840"/>
    </source>
</evidence>
<evidence type="ECO:0000259" key="9">
    <source>
        <dbReference type="SMART" id="SM00382"/>
    </source>
</evidence>
<dbReference type="GO" id="GO:0003688">
    <property type="term" value="F:DNA replication origin binding"/>
    <property type="evidence" value="ECO:0007669"/>
    <property type="project" value="TreeGrafter"/>
</dbReference>
<evidence type="ECO:0000313" key="12">
    <source>
        <dbReference type="Proteomes" id="UP000434052"/>
    </source>
</evidence>
<dbReference type="PANTHER" id="PTHR30050">
    <property type="entry name" value="CHROMOSOMAL REPLICATION INITIATOR PROTEIN DNAA"/>
    <property type="match status" value="1"/>
</dbReference>
<dbReference type="Gene3D" id="3.40.50.300">
    <property type="entry name" value="P-loop containing nucleotide triphosphate hydrolases"/>
    <property type="match status" value="1"/>
</dbReference>
<dbReference type="InterPro" id="IPR003593">
    <property type="entry name" value="AAA+_ATPase"/>
</dbReference>
<dbReference type="Pfam" id="PF00308">
    <property type="entry name" value="Bac_DnaA"/>
    <property type="match status" value="1"/>
</dbReference>
<evidence type="ECO:0000256" key="1">
    <source>
        <dbReference type="ARBA" id="ARBA00022490"/>
    </source>
</evidence>
<dbReference type="InterPro" id="IPR013317">
    <property type="entry name" value="DnaA_dom"/>
</dbReference>
<evidence type="ECO:0000256" key="2">
    <source>
        <dbReference type="ARBA" id="ARBA00022705"/>
    </source>
</evidence>
<keyword evidence="1" id="KW-0963">Cytoplasm</keyword>
<keyword evidence="6 7" id="KW-0238">DNA-binding</keyword>
<sequence length="426" mass="48548">MKDSLRQHLRQSCTDEELKRWFDPLVITPCDEERCFTIRFPHRFFAEWFSTTVRDKFEEQLSLFLGPGYTLRYADNNHDRTAAGAAAIGASTRTDFPFGHAFTLENYIANQKNHFPLATARQVAKARETQYNPFVICGPSGSGKTHLLKAMANEMSKTVDSNAIFYGTPDDLRVMVGSNSGTLKERFNDHVCLVLDDFHRVQDLPGVHEALLELFDDFHDSGRQMLFASTQGVAGMDNLPTSLKSRVEGGLVITLKQHDLDVRTRYVKRLCQSKRLKLTKTQMLTLAQRFEDFRFLQGILLKLFAFKELVHKEIQDKDFQSILQYAEETPASRVDPEKIMHVVADHFQVPVHELAGHKRSQNIVFARQMGIYLCRSLLGLSYPALGRLFGGKDHSTAMYAVKKIDERMADDPAVKHLVTQLKKKCS</sequence>
<accession>A0A6P1ZL50</accession>
<proteinExistence type="inferred from homology"/>
<dbReference type="AlphaFoldDB" id="A0A6P1ZL50"/>
<comment type="function">
    <text evidence="7">Plays an essential role in the initiation and regulation of chromosomal replication. ATP-DnaA binds to the origin of replication (oriC) to initiate formation of the DNA replication initiation complex once per cell cycle. Binds the DnaA box (a 9 base pair repeat at the origin) and separates the double-stranded (ds)DNA. Forms a right-handed helical filament on oriC DNA; dsDNA binds to the exterior of the filament while single-stranded (ss)DNA is stabiized in the filament's interior. The ATP-DnaA-oriC complex binds and stabilizes one strand of the AT-rich DNA unwinding element (DUE), permitting loading of DNA polymerase. After initiation quickly degrades to an ADP-DnaA complex that is not apt for DNA replication. Binds acidic phospholipids.</text>
</comment>
<comment type="caution">
    <text evidence="11">The sequence shown here is derived from an EMBL/GenBank/DDBJ whole genome shotgun (WGS) entry which is preliminary data.</text>
</comment>
<dbReference type="PANTHER" id="PTHR30050:SF2">
    <property type="entry name" value="CHROMOSOMAL REPLICATION INITIATOR PROTEIN DNAA"/>
    <property type="match status" value="1"/>
</dbReference>
<keyword evidence="2 7" id="KW-0235">DNA replication</keyword>
<feature type="domain" description="Chromosomal replication initiator DnaA C-terminal" evidence="10">
    <location>
        <begin position="335"/>
        <end position="404"/>
    </location>
</feature>
<evidence type="ECO:0000256" key="5">
    <source>
        <dbReference type="ARBA" id="ARBA00023121"/>
    </source>
</evidence>
<dbReference type="PRINTS" id="PR00051">
    <property type="entry name" value="DNAA"/>
</dbReference>
<dbReference type="Proteomes" id="UP000434052">
    <property type="component" value="Unassembled WGS sequence"/>
</dbReference>
<evidence type="ECO:0000313" key="11">
    <source>
        <dbReference type="EMBL" id="TVM35829.1"/>
    </source>
</evidence>
<gene>
    <name evidence="11" type="ORF">DQK91_03985</name>
</gene>
<dbReference type="Gene3D" id="1.10.1750.10">
    <property type="match status" value="1"/>
</dbReference>
<evidence type="ECO:0000256" key="3">
    <source>
        <dbReference type="ARBA" id="ARBA00022741"/>
    </source>
</evidence>
<dbReference type="InterPro" id="IPR020591">
    <property type="entry name" value="Chromosome_initiator_DnaA-like"/>
</dbReference>
<dbReference type="SMART" id="SM00382">
    <property type="entry name" value="AAA"/>
    <property type="match status" value="1"/>
</dbReference>
<keyword evidence="3 7" id="KW-0547">Nucleotide-binding</keyword>
<dbReference type="EMBL" id="QMIF01000002">
    <property type="protein sequence ID" value="TVM35829.1"/>
    <property type="molecule type" value="Genomic_DNA"/>
</dbReference>
<evidence type="ECO:0000256" key="7">
    <source>
        <dbReference type="RuleBase" id="RU000577"/>
    </source>
</evidence>
<dbReference type="GO" id="GO:0008289">
    <property type="term" value="F:lipid binding"/>
    <property type="evidence" value="ECO:0007669"/>
    <property type="project" value="UniProtKB-KW"/>
</dbReference>
<evidence type="ECO:0000256" key="8">
    <source>
        <dbReference type="RuleBase" id="RU004227"/>
    </source>
</evidence>
<dbReference type="OrthoDB" id="9807019at2"/>